<dbReference type="Proteomes" id="UP000002772">
    <property type="component" value="Unassembled WGS sequence"/>
</dbReference>
<proteinExistence type="predicted"/>
<dbReference type="STRING" id="688246.Premu_2102"/>
<evidence type="ECO:0000313" key="1">
    <source>
        <dbReference type="EMBL" id="EGN57494.1"/>
    </source>
</evidence>
<dbReference type="RefSeq" id="WP_007575092.1">
    <property type="nucleotide sequence ID" value="NZ_BPTS01000002.1"/>
</dbReference>
<dbReference type="EMBL" id="GL945017">
    <property type="protein sequence ID" value="EGN57494.1"/>
    <property type="molecule type" value="Genomic_DNA"/>
</dbReference>
<evidence type="ECO:0000313" key="2">
    <source>
        <dbReference type="Proteomes" id="UP000002772"/>
    </source>
</evidence>
<accession>F8N7N4</accession>
<organism evidence="1 2">
    <name type="scientific">Hallella multisaccharivorax DSM 17128</name>
    <dbReference type="NCBI Taxonomy" id="688246"/>
    <lineage>
        <taxon>Bacteria</taxon>
        <taxon>Pseudomonadati</taxon>
        <taxon>Bacteroidota</taxon>
        <taxon>Bacteroidia</taxon>
        <taxon>Bacteroidales</taxon>
        <taxon>Prevotellaceae</taxon>
        <taxon>Hallella</taxon>
    </lineage>
</organism>
<reference evidence="2" key="1">
    <citation type="journal article" date="2011" name="Stand. Genomic Sci.">
        <title>Non-contiguous finished genome sequence of the opportunistic oral pathogen Prevotella multisaccharivorax type strain (PPPA20).</title>
        <authorList>
            <person name="Pati A."/>
            <person name="Gronow S."/>
            <person name="Lu M."/>
            <person name="Lapidus A."/>
            <person name="Nolan M."/>
            <person name="Lucas S."/>
            <person name="Hammon N."/>
            <person name="Deshpande S."/>
            <person name="Cheng J.F."/>
            <person name="Tapia R."/>
            <person name="Han C."/>
            <person name="Goodwin L."/>
            <person name="Pitluck S."/>
            <person name="Liolios K."/>
            <person name="Pagani I."/>
            <person name="Mavromatis K."/>
            <person name="Mikhailova N."/>
            <person name="Huntemann M."/>
            <person name="Chen A."/>
            <person name="Palaniappan K."/>
            <person name="Land M."/>
            <person name="Hauser L."/>
            <person name="Detter J.C."/>
            <person name="Brambilla E.M."/>
            <person name="Rohde M."/>
            <person name="Goker M."/>
            <person name="Woyke T."/>
            <person name="Bristow J."/>
            <person name="Eisen J.A."/>
            <person name="Markowitz V."/>
            <person name="Hugenholtz P."/>
            <person name="Kyrpides N.C."/>
            <person name="Klenk H.P."/>
            <person name="Ivanova N."/>
        </authorList>
    </citation>
    <scope>NUCLEOTIDE SEQUENCE [LARGE SCALE GENOMIC DNA]</scope>
    <source>
        <strain evidence="2">DSM 17128</strain>
    </source>
</reference>
<gene>
    <name evidence="1" type="ORF">Premu_2102</name>
</gene>
<sequence>MGIDLSGIIKNDFRERKHRRACEDYVNATINMLTEKYHTSNDTFRLEYESYKDSFDISIETNMWDIMRLQLCDGMWHVEMGVHYCQVFFKNQYWRLQLQEIAEALGQKEFWICDENCTWNSPYIPHDIGETSFEEWYSCIASGIEGCENGIIPDYPMDEIMNTPDGKSFYPYLKAYHDTTNLYLVEKKRVSDKIKEGKLISLNGVGFGFYPVLIKDKLYL</sequence>
<name>F8N7N4_9BACT</name>
<protein>
    <submittedName>
        <fullName evidence="1">Uncharacterized protein</fullName>
    </submittedName>
</protein>
<dbReference type="OrthoDB" id="9773233at2"/>
<dbReference type="AlphaFoldDB" id="F8N7N4"/>
<dbReference type="HOGENOM" id="CLU_1255009_0_0_10"/>
<keyword evidence="2" id="KW-1185">Reference proteome</keyword>